<keyword evidence="3" id="KW-1185">Reference proteome</keyword>
<proteinExistence type="predicted"/>
<protein>
    <submittedName>
        <fullName evidence="2">Uncharacterized protein</fullName>
    </submittedName>
</protein>
<gene>
    <name evidence="2" type="ORF">PPENT_87.1.T0280270</name>
</gene>
<reference evidence="2" key="1">
    <citation type="submission" date="2021-01" db="EMBL/GenBank/DDBJ databases">
        <authorList>
            <consortium name="Genoscope - CEA"/>
            <person name="William W."/>
        </authorList>
    </citation>
    <scope>NUCLEOTIDE SEQUENCE</scope>
</reference>
<dbReference type="Proteomes" id="UP000689195">
    <property type="component" value="Unassembled WGS sequence"/>
</dbReference>
<evidence type="ECO:0000313" key="3">
    <source>
        <dbReference type="Proteomes" id="UP000689195"/>
    </source>
</evidence>
<evidence type="ECO:0000256" key="1">
    <source>
        <dbReference type="SAM" id="Coils"/>
    </source>
</evidence>
<evidence type="ECO:0000313" key="2">
    <source>
        <dbReference type="EMBL" id="CAD8156339.1"/>
    </source>
</evidence>
<accession>A0A8S1TZC5</accession>
<keyword evidence="1" id="KW-0175">Coiled coil</keyword>
<dbReference type="OrthoDB" id="311168at2759"/>
<organism evidence="2 3">
    <name type="scientific">Paramecium pentaurelia</name>
    <dbReference type="NCBI Taxonomy" id="43138"/>
    <lineage>
        <taxon>Eukaryota</taxon>
        <taxon>Sar</taxon>
        <taxon>Alveolata</taxon>
        <taxon>Ciliophora</taxon>
        <taxon>Intramacronucleata</taxon>
        <taxon>Oligohymenophorea</taxon>
        <taxon>Peniculida</taxon>
        <taxon>Parameciidae</taxon>
        <taxon>Paramecium</taxon>
    </lineage>
</organism>
<dbReference type="AlphaFoldDB" id="A0A8S1TZC5"/>
<feature type="coiled-coil region" evidence="1">
    <location>
        <begin position="8"/>
        <end position="154"/>
    </location>
</feature>
<sequence>MNNYFDIIKQLQQAIELCTRENVELREQIIMMETQQDPQKNLKISNLQKMIIQQQQQISELKQSMLKRNQLKKDNYCNEDDKFLIEQMKKKFEEKSNELKRYQELNEKSRQNLKKTQQQVLELKEQINQQCQLNAQEQQKVTKMELLIKNARQQEFKQRNQTHKYNNQNKNKKAYLEQAIEMIIIVQNYSLKNMLQITDRELQFVIFIRQVNLFIFNKLKHDYSNMVSAF</sequence>
<name>A0A8S1TZC5_9CILI</name>
<dbReference type="EMBL" id="CAJJDO010000028">
    <property type="protein sequence ID" value="CAD8156339.1"/>
    <property type="molecule type" value="Genomic_DNA"/>
</dbReference>
<comment type="caution">
    <text evidence="2">The sequence shown here is derived from an EMBL/GenBank/DDBJ whole genome shotgun (WGS) entry which is preliminary data.</text>
</comment>